<organism evidence="1 2">
    <name type="scientific">Flavobacterium cupreum</name>
    <dbReference type="NCBI Taxonomy" id="2133766"/>
    <lineage>
        <taxon>Bacteria</taxon>
        <taxon>Pseudomonadati</taxon>
        <taxon>Bacteroidota</taxon>
        <taxon>Flavobacteriia</taxon>
        <taxon>Flavobacteriales</taxon>
        <taxon>Flavobacteriaceae</taxon>
        <taxon>Flavobacterium</taxon>
    </lineage>
</organism>
<proteinExistence type="predicted"/>
<gene>
    <name evidence="1" type="ORF">D0817_13225</name>
</gene>
<dbReference type="EMBL" id="QWDM01000007">
    <property type="protein sequence ID" value="RUT70132.1"/>
    <property type="molecule type" value="Genomic_DNA"/>
</dbReference>
<dbReference type="RefSeq" id="WP_127338813.1">
    <property type="nucleotide sequence ID" value="NZ_QWDM01000007.1"/>
</dbReference>
<name>A0A434A724_9FLAO</name>
<comment type="caution">
    <text evidence="1">The sequence shown here is derived from an EMBL/GenBank/DDBJ whole genome shotgun (WGS) entry which is preliminary data.</text>
</comment>
<accession>A0A434A724</accession>
<evidence type="ECO:0000313" key="1">
    <source>
        <dbReference type="EMBL" id="RUT70132.1"/>
    </source>
</evidence>
<dbReference type="Proteomes" id="UP000288102">
    <property type="component" value="Unassembled WGS sequence"/>
</dbReference>
<protein>
    <submittedName>
        <fullName evidence="1">Uncharacterized protein</fullName>
    </submittedName>
</protein>
<reference evidence="2" key="1">
    <citation type="journal article" date="2019" name="Syst. Appl. Microbiol.">
        <title>Flavobacterium circumlabens sp. nov. and Flavobacterium cupreum sp. nov., two psychrotrophic species isolated from Antarctic environmental samples.</title>
        <authorList>
            <person name="Kralova S."/>
            <person name="Busse H.-J."/>
            <person name="Svec P."/>
            <person name="Maslanova I."/>
            <person name="Stankova E."/>
            <person name="Bartak M."/>
            <person name="Sedlacek I."/>
        </authorList>
    </citation>
    <scope>NUCLEOTIDE SEQUENCE [LARGE SCALE GENOMIC DNA]</scope>
    <source>
        <strain evidence="2">CCM 8825</strain>
    </source>
</reference>
<sequence>MKKMIYATVVMMLFITVSMGNIKKNHIQILTLKENKNTEIIRLKYSDNIENVDLKFNKKCYREKSDFAGFVCWLFNMHCQPI</sequence>
<keyword evidence="2" id="KW-1185">Reference proteome</keyword>
<dbReference type="OrthoDB" id="1371830at2"/>
<evidence type="ECO:0000313" key="2">
    <source>
        <dbReference type="Proteomes" id="UP000288102"/>
    </source>
</evidence>
<dbReference type="AlphaFoldDB" id="A0A434A724"/>